<evidence type="ECO:0000256" key="1">
    <source>
        <dbReference type="ARBA" id="ARBA00023002"/>
    </source>
</evidence>
<dbReference type="Pfam" id="PF01266">
    <property type="entry name" value="DAO"/>
    <property type="match status" value="1"/>
</dbReference>
<dbReference type="InterPro" id="IPR006076">
    <property type="entry name" value="FAD-dep_OxRdtase"/>
</dbReference>
<dbReference type="SUPFAM" id="SSF51905">
    <property type="entry name" value="FAD/NAD(P)-binding domain"/>
    <property type="match status" value="1"/>
</dbReference>
<dbReference type="GO" id="GO:0016491">
    <property type="term" value="F:oxidoreductase activity"/>
    <property type="evidence" value="ECO:0007669"/>
    <property type="project" value="UniProtKB-KW"/>
</dbReference>
<dbReference type="Proteomes" id="UP000265845">
    <property type="component" value="Unassembled WGS sequence"/>
</dbReference>
<sequence length="506" mass="56680">MTETVLVIGAGIGGLCTALSLAPTGRQITVLERDAPPPADDPDVVFLDWHRRGAGHVRQSHAFLARLRNIIKQHHPDLLEELKALGTRDLTFDMMLTEQQRDQYEPLPEDADLTIITSRRTTLELAIRRYVEGLENVTIRSGFFVRKLTTQMAEKGVIKVCGVSGEEGEKPAALSADIVVDASGKSGFLIKQLMDEGAAIAEESETAGILYFTRHYRLRPGQDEPSRTENPPASGDLGYIKFGVFPGDNGCFSVTISVPEVELELRKAIMNPDVFHAITLQLPGIKPWTNDSRSEPRGKVHGMGDLHSRWRDMVVDNVPATYNYYPLGDTLVRTNPLYGRGCSFAAVSAEMLRETLEETSDATERQRIYHAKLRTELRPYYMNQRAQDRSAIKRAEAALTPGYKKSWRGKLVESFFEDGVRIALRSDVDLLRQAMRGFHMLEHPNKWLGKPANFGRVLWYWSRGKKRNAAAYPPKPGPERQQMMVALKLDPKADMRQTPVEAGLAA</sequence>
<feature type="domain" description="FAD dependent oxidoreductase" evidence="2">
    <location>
        <begin position="5"/>
        <end position="160"/>
    </location>
</feature>
<dbReference type="RefSeq" id="WP_119452842.1">
    <property type="nucleotide sequence ID" value="NZ_QWGA01000003.1"/>
</dbReference>
<dbReference type="InterPro" id="IPR036188">
    <property type="entry name" value="FAD/NAD-bd_sf"/>
</dbReference>
<accession>A0A399RI69</accession>
<dbReference type="AlphaFoldDB" id="A0A399RI69"/>
<dbReference type="PANTHER" id="PTHR43422">
    <property type="entry name" value="THIAMINE THIAZOLE SYNTHASE"/>
    <property type="match status" value="1"/>
</dbReference>
<keyword evidence="4" id="KW-1185">Reference proteome</keyword>
<evidence type="ECO:0000259" key="2">
    <source>
        <dbReference type="Pfam" id="PF01266"/>
    </source>
</evidence>
<protein>
    <submittedName>
        <fullName evidence="3">FAD-dependent oxidoreductase</fullName>
    </submittedName>
</protein>
<organism evidence="3 4">
    <name type="scientific">Henriciella algicola</name>
    <dbReference type="NCBI Taxonomy" id="1608422"/>
    <lineage>
        <taxon>Bacteria</taxon>
        <taxon>Pseudomonadati</taxon>
        <taxon>Pseudomonadota</taxon>
        <taxon>Alphaproteobacteria</taxon>
        <taxon>Hyphomonadales</taxon>
        <taxon>Hyphomonadaceae</taxon>
        <taxon>Henriciella</taxon>
    </lineage>
</organism>
<evidence type="ECO:0000313" key="3">
    <source>
        <dbReference type="EMBL" id="RIJ31346.1"/>
    </source>
</evidence>
<dbReference type="EMBL" id="QWGA01000003">
    <property type="protein sequence ID" value="RIJ31346.1"/>
    <property type="molecule type" value="Genomic_DNA"/>
</dbReference>
<dbReference type="Gene3D" id="3.50.50.60">
    <property type="entry name" value="FAD/NAD(P)-binding domain"/>
    <property type="match status" value="1"/>
</dbReference>
<name>A0A399RI69_9PROT</name>
<gene>
    <name evidence="3" type="ORF">D1222_03555</name>
</gene>
<dbReference type="OrthoDB" id="9805337at2"/>
<proteinExistence type="predicted"/>
<evidence type="ECO:0000313" key="4">
    <source>
        <dbReference type="Proteomes" id="UP000265845"/>
    </source>
</evidence>
<keyword evidence="1" id="KW-0560">Oxidoreductase</keyword>
<reference evidence="3 4" key="1">
    <citation type="submission" date="2018-08" db="EMBL/GenBank/DDBJ databases">
        <title>Henriciella mobilis sp. nov., isolated from seawater.</title>
        <authorList>
            <person name="Cheng H."/>
            <person name="Wu Y.-H."/>
            <person name="Xu X.-W."/>
            <person name="Guo L.-L."/>
        </authorList>
    </citation>
    <scope>NUCLEOTIDE SEQUENCE [LARGE SCALE GENOMIC DNA]</scope>
    <source>
        <strain evidence="3 4">CCUG67844</strain>
    </source>
</reference>
<dbReference type="PANTHER" id="PTHR43422:SF3">
    <property type="entry name" value="THIAMINE THIAZOLE SYNTHASE"/>
    <property type="match status" value="1"/>
</dbReference>
<comment type="caution">
    <text evidence="3">The sequence shown here is derived from an EMBL/GenBank/DDBJ whole genome shotgun (WGS) entry which is preliminary data.</text>
</comment>